<dbReference type="Gene3D" id="3.30.1330.60">
    <property type="entry name" value="OmpA-like domain"/>
    <property type="match status" value="1"/>
</dbReference>
<evidence type="ECO:0000259" key="5">
    <source>
        <dbReference type="PROSITE" id="PS51123"/>
    </source>
</evidence>
<name>A0A128EX18_9GAMM</name>
<dbReference type="InterPro" id="IPR050330">
    <property type="entry name" value="Bact_OuterMem_StrucFunc"/>
</dbReference>
<evidence type="ECO:0000256" key="4">
    <source>
        <dbReference type="PROSITE-ProRule" id="PRU00473"/>
    </source>
</evidence>
<gene>
    <name evidence="6" type="primary">oprF_1</name>
    <name evidence="6" type="ORF">GCE9029_01252</name>
</gene>
<dbReference type="PANTHER" id="PTHR30329:SF21">
    <property type="entry name" value="LIPOPROTEIN YIAD-RELATED"/>
    <property type="match status" value="1"/>
</dbReference>
<organism evidence="6 7">
    <name type="scientific">Grimontia celer</name>
    <dbReference type="NCBI Taxonomy" id="1796497"/>
    <lineage>
        <taxon>Bacteria</taxon>
        <taxon>Pseudomonadati</taxon>
        <taxon>Pseudomonadota</taxon>
        <taxon>Gammaproteobacteria</taxon>
        <taxon>Vibrionales</taxon>
        <taxon>Vibrionaceae</taxon>
        <taxon>Grimontia</taxon>
    </lineage>
</organism>
<dbReference type="InterPro" id="IPR006664">
    <property type="entry name" value="OMP_bac"/>
</dbReference>
<dbReference type="InterPro" id="IPR028974">
    <property type="entry name" value="TSP_type-3_rpt"/>
</dbReference>
<dbReference type="PROSITE" id="PS51257">
    <property type="entry name" value="PROKAR_LIPOPROTEIN"/>
    <property type="match status" value="1"/>
</dbReference>
<keyword evidence="3" id="KW-0998">Cell outer membrane</keyword>
<keyword evidence="7" id="KW-1185">Reference proteome</keyword>
<dbReference type="Pfam" id="PF00691">
    <property type="entry name" value="OmpA"/>
    <property type="match status" value="1"/>
</dbReference>
<evidence type="ECO:0000256" key="3">
    <source>
        <dbReference type="ARBA" id="ARBA00023237"/>
    </source>
</evidence>
<dbReference type="AlphaFoldDB" id="A0A128EX18"/>
<evidence type="ECO:0000256" key="2">
    <source>
        <dbReference type="ARBA" id="ARBA00023136"/>
    </source>
</evidence>
<keyword evidence="2 4" id="KW-0472">Membrane</keyword>
<dbReference type="PANTHER" id="PTHR30329">
    <property type="entry name" value="STATOR ELEMENT OF FLAGELLAR MOTOR COMPLEX"/>
    <property type="match status" value="1"/>
</dbReference>
<evidence type="ECO:0000313" key="7">
    <source>
        <dbReference type="Proteomes" id="UP000071641"/>
    </source>
</evidence>
<dbReference type="PRINTS" id="PR01021">
    <property type="entry name" value="OMPADOMAIN"/>
</dbReference>
<dbReference type="InterPro" id="IPR036737">
    <property type="entry name" value="OmpA-like_sf"/>
</dbReference>
<dbReference type="OrthoDB" id="9805832at2"/>
<dbReference type="PROSITE" id="PS51123">
    <property type="entry name" value="OMPA_2"/>
    <property type="match status" value="1"/>
</dbReference>
<evidence type="ECO:0000256" key="1">
    <source>
        <dbReference type="ARBA" id="ARBA00004442"/>
    </source>
</evidence>
<accession>A0A128EX18</accession>
<dbReference type="GO" id="GO:0009279">
    <property type="term" value="C:cell outer membrane"/>
    <property type="evidence" value="ECO:0007669"/>
    <property type="project" value="UniProtKB-SubCell"/>
</dbReference>
<sequence>MMNAFQRYAGLFRQALSSVFLIIAALVLAGCSISAPQAPVANQQADLLDDDSDGVINARDACEGTPLGAVINNDGCSEELEISARDDLHILFSNDSAEIPASFVGEVNDLARFMKSFSYIVVELNGYASIVGDQDYNLALSERRAKAVKSALIQQGITPDRVRIIGYGESDPVEAQSQEQSDILSRRVTASVKVSETEIVEKWTIYTTSPEDQ</sequence>
<dbReference type="Proteomes" id="UP000071641">
    <property type="component" value="Unassembled WGS sequence"/>
</dbReference>
<dbReference type="STRING" id="1796497.GCE9029_01252"/>
<protein>
    <submittedName>
        <fullName evidence="6">Outer membrane porin F</fullName>
    </submittedName>
</protein>
<reference evidence="7" key="1">
    <citation type="submission" date="2016-02" db="EMBL/GenBank/DDBJ databases">
        <authorList>
            <person name="Rodrigo-Torres Lidia"/>
            <person name="Arahal R.David."/>
        </authorList>
    </citation>
    <scope>NUCLEOTIDE SEQUENCE [LARGE SCALE GENOMIC DNA]</scope>
    <source>
        <strain evidence="7">CECT 9029</strain>
    </source>
</reference>
<dbReference type="RefSeq" id="WP_062661774.1">
    <property type="nucleotide sequence ID" value="NZ_FIZX01000001.1"/>
</dbReference>
<comment type="subcellular location">
    <subcellularLocation>
        <location evidence="1">Cell outer membrane</location>
    </subcellularLocation>
</comment>
<dbReference type="SUPFAM" id="SSF103647">
    <property type="entry name" value="TSP type-3 repeat"/>
    <property type="match status" value="1"/>
</dbReference>
<dbReference type="SUPFAM" id="SSF103088">
    <property type="entry name" value="OmpA-like"/>
    <property type="match status" value="1"/>
</dbReference>
<dbReference type="EMBL" id="FIZX01000001">
    <property type="protein sequence ID" value="CZF79093.1"/>
    <property type="molecule type" value="Genomic_DNA"/>
</dbReference>
<dbReference type="GO" id="GO:0005509">
    <property type="term" value="F:calcium ion binding"/>
    <property type="evidence" value="ECO:0007669"/>
    <property type="project" value="InterPro"/>
</dbReference>
<evidence type="ECO:0000313" key="6">
    <source>
        <dbReference type="EMBL" id="CZF79093.1"/>
    </source>
</evidence>
<feature type="domain" description="OmpA-like" evidence="5">
    <location>
        <begin position="79"/>
        <end position="196"/>
    </location>
</feature>
<dbReference type="InterPro" id="IPR006665">
    <property type="entry name" value="OmpA-like"/>
</dbReference>
<proteinExistence type="predicted"/>
<dbReference type="CDD" id="cd07185">
    <property type="entry name" value="OmpA_C-like"/>
    <property type="match status" value="1"/>
</dbReference>